<evidence type="ECO:0000259" key="2">
    <source>
        <dbReference type="Pfam" id="PF13399"/>
    </source>
</evidence>
<dbReference type="InterPro" id="IPR027381">
    <property type="entry name" value="LytR/CpsA/Psr_C"/>
</dbReference>
<evidence type="ECO:0000256" key="1">
    <source>
        <dbReference type="SAM" id="Phobius"/>
    </source>
</evidence>
<dbReference type="AlphaFoldDB" id="A0A381VEK8"/>
<organism evidence="3">
    <name type="scientific">marine metagenome</name>
    <dbReference type="NCBI Taxonomy" id="408172"/>
    <lineage>
        <taxon>unclassified sequences</taxon>
        <taxon>metagenomes</taxon>
        <taxon>ecological metagenomes</taxon>
    </lineage>
</organism>
<dbReference type="Gene3D" id="3.30.70.2390">
    <property type="match status" value="1"/>
</dbReference>
<protein>
    <recommendedName>
        <fullName evidence="2">LytR/CpsA/Psr regulator C-terminal domain-containing protein</fullName>
    </recommendedName>
</protein>
<feature type="transmembrane region" description="Helical" evidence="1">
    <location>
        <begin position="20"/>
        <end position="38"/>
    </location>
</feature>
<gene>
    <name evidence="3" type="ORF">METZ01_LOCUS91650</name>
</gene>
<proteinExistence type="predicted"/>
<feature type="non-terminal residue" evidence="3">
    <location>
        <position position="1"/>
    </location>
</feature>
<keyword evidence="1" id="KW-1133">Transmembrane helix</keyword>
<evidence type="ECO:0000313" key="3">
    <source>
        <dbReference type="EMBL" id="SVA38796.1"/>
    </source>
</evidence>
<dbReference type="EMBL" id="UINC01008629">
    <property type="protein sequence ID" value="SVA38796.1"/>
    <property type="molecule type" value="Genomic_DNA"/>
</dbReference>
<reference evidence="3" key="1">
    <citation type="submission" date="2018-05" db="EMBL/GenBank/DDBJ databases">
        <authorList>
            <person name="Lanie J.A."/>
            <person name="Ng W.-L."/>
            <person name="Kazmierczak K.M."/>
            <person name="Andrzejewski T.M."/>
            <person name="Davidsen T.M."/>
            <person name="Wayne K.J."/>
            <person name="Tettelin H."/>
            <person name="Glass J.I."/>
            <person name="Rusch D."/>
            <person name="Podicherti R."/>
            <person name="Tsui H.-C.T."/>
            <person name="Winkler M.E."/>
        </authorList>
    </citation>
    <scope>NUCLEOTIDE SEQUENCE</scope>
</reference>
<keyword evidence="1" id="KW-0472">Membrane</keyword>
<dbReference type="Pfam" id="PF13399">
    <property type="entry name" value="LytR_C"/>
    <property type="match status" value="1"/>
</dbReference>
<sequence length="180" mass="20046">VARKKARRKTGKNTSQNLTLNAAISIVGVLLLGFIYSFSQNTTHTGVPIEVTFPKIDDQPRLAVDVFEKNPIQNIKVEVLNGCGIKGIAAKTADFLRLHQVDVVRSDNADRYDYPNTIIIGRNENYESLKVVTQSFGISMENDTNIKHEPDESLGVDVTVILGKDIYSFTEVFDFISNIQ</sequence>
<feature type="domain" description="LytR/CpsA/Psr regulator C-terminal" evidence="2">
    <location>
        <begin position="74"/>
        <end position="165"/>
    </location>
</feature>
<name>A0A381VEK8_9ZZZZ</name>
<accession>A0A381VEK8</accession>
<keyword evidence="1" id="KW-0812">Transmembrane</keyword>